<keyword evidence="2" id="KW-1185">Reference proteome</keyword>
<dbReference type="Proteomes" id="UP000652761">
    <property type="component" value="Unassembled WGS sequence"/>
</dbReference>
<name>A0A843TTH5_COLES</name>
<dbReference type="EMBL" id="NMUH01000159">
    <property type="protein sequence ID" value="MQL73247.1"/>
    <property type="molecule type" value="Genomic_DNA"/>
</dbReference>
<protein>
    <submittedName>
        <fullName evidence="1">Uncharacterized protein</fullName>
    </submittedName>
</protein>
<reference evidence="1" key="1">
    <citation type="submission" date="2017-07" db="EMBL/GenBank/DDBJ databases">
        <title>Taro Niue Genome Assembly and Annotation.</title>
        <authorList>
            <person name="Atibalentja N."/>
            <person name="Keating K."/>
            <person name="Fields C.J."/>
        </authorList>
    </citation>
    <scope>NUCLEOTIDE SEQUENCE</scope>
    <source>
        <strain evidence="1">Niue_2</strain>
        <tissue evidence="1">Leaf</tissue>
    </source>
</reference>
<evidence type="ECO:0000313" key="1">
    <source>
        <dbReference type="EMBL" id="MQL73247.1"/>
    </source>
</evidence>
<gene>
    <name evidence="1" type="ORF">Taro_005598</name>
</gene>
<comment type="caution">
    <text evidence="1">The sequence shown here is derived from an EMBL/GenBank/DDBJ whole genome shotgun (WGS) entry which is preliminary data.</text>
</comment>
<evidence type="ECO:0000313" key="2">
    <source>
        <dbReference type="Proteomes" id="UP000652761"/>
    </source>
</evidence>
<proteinExistence type="predicted"/>
<sequence length="71" mass="7963">MWACIDRDGPVSSGRAADRDDRHYRDQIATEGTVAMALVNVAYRAVAFTRSVPEPNQRGHYIGLRARTYPI</sequence>
<dbReference type="AlphaFoldDB" id="A0A843TTH5"/>
<organism evidence="1 2">
    <name type="scientific">Colocasia esculenta</name>
    <name type="common">Wild taro</name>
    <name type="synonym">Arum esculentum</name>
    <dbReference type="NCBI Taxonomy" id="4460"/>
    <lineage>
        <taxon>Eukaryota</taxon>
        <taxon>Viridiplantae</taxon>
        <taxon>Streptophyta</taxon>
        <taxon>Embryophyta</taxon>
        <taxon>Tracheophyta</taxon>
        <taxon>Spermatophyta</taxon>
        <taxon>Magnoliopsida</taxon>
        <taxon>Liliopsida</taxon>
        <taxon>Araceae</taxon>
        <taxon>Aroideae</taxon>
        <taxon>Colocasieae</taxon>
        <taxon>Colocasia</taxon>
    </lineage>
</organism>
<accession>A0A843TTH5</accession>